<dbReference type="Gene3D" id="3.30.450.40">
    <property type="match status" value="2"/>
</dbReference>
<dbReference type="SUPFAM" id="SSF55781">
    <property type="entry name" value="GAF domain-like"/>
    <property type="match status" value="2"/>
</dbReference>
<dbReference type="Proteomes" id="UP001501759">
    <property type="component" value="Unassembled WGS sequence"/>
</dbReference>
<name>A0ABP9J7Q6_9ACTN</name>
<reference evidence="6" key="1">
    <citation type="journal article" date="2019" name="Int. J. Syst. Evol. Microbiol.">
        <title>The Global Catalogue of Microorganisms (GCM) 10K type strain sequencing project: providing services to taxonomists for standard genome sequencing and annotation.</title>
        <authorList>
            <consortium name="The Broad Institute Genomics Platform"/>
            <consortium name="The Broad Institute Genome Sequencing Center for Infectious Disease"/>
            <person name="Wu L."/>
            <person name="Ma J."/>
        </authorList>
    </citation>
    <scope>NUCLEOTIDE SEQUENCE [LARGE SCALE GENOMIC DNA]</scope>
    <source>
        <strain evidence="6">JCM 18409</strain>
    </source>
</reference>
<dbReference type="CDD" id="cd16936">
    <property type="entry name" value="HATPase_RsbW-like"/>
    <property type="match status" value="1"/>
</dbReference>
<dbReference type="InterPro" id="IPR001932">
    <property type="entry name" value="PPM-type_phosphatase-like_dom"/>
</dbReference>
<evidence type="ECO:0000313" key="6">
    <source>
        <dbReference type="Proteomes" id="UP001501759"/>
    </source>
</evidence>
<feature type="domain" description="GAF" evidence="3">
    <location>
        <begin position="217"/>
        <end position="379"/>
    </location>
</feature>
<evidence type="ECO:0000256" key="2">
    <source>
        <dbReference type="SAM" id="MobiDB-lite"/>
    </source>
</evidence>
<accession>A0ABP9J7Q6</accession>
<feature type="region of interest" description="Disordered" evidence="2">
    <location>
        <begin position="698"/>
        <end position="721"/>
    </location>
</feature>
<dbReference type="RefSeq" id="WP_345655128.1">
    <property type="nucleotide sequence ID" value="NZ_BAABKB010000023.1"/>
</dbReference>
<dbReference type="InterPro" id="IPR036890">
    <property type="entry name" value="HATPase_C_sf"/>
</dbReference>
<evidence type="ECO:0000256" key="1">
    <source>
        <dbReference type="ARBA" id="ARBA00022801"/>
    </source>
</evidence>
<sequence>MTSISSAEGAPTGATAAPDIDLAELLHAAVRDAVARLQAVAAAFYFLDEERNELTLAMIAGSPPSLFTVPGRICLDTPAASTLAVASGTVSESLDAPGPGVPDSDDADEEYVLPYPYAALAAPATAGSTRFGVITVLRLETRRPYDAGDRTELEGIGSRLAEALAKIAADGVAVRAGPMPMLAPMGLETDASIAAPGWGVPGVPGTPGTSMMFPLRRLADLLNRATTMDDIVGAAQYCVVSPFGARALVLASASEGRLWVLGHCGASRAMARGLHGTGLDTPTLAARAFRGRPLFLSEGRPSDARSDPFDGSAEAYLPLTGSKELTSIPVSRSTHVIGVCCLLFPGHRDFPPEERAVLSMMAGLLGAAVERVELGTKQREIAEYLQVGLLPSDLPETERLTTAARYRPAAATSKVGGDWYDLTRLSDERTVLVVGDVEGHGLESAAVMGQVRTAVTAYATEGHRPAVVLDRAGRLLEQLGTPLIVTCCVVALDTVDGTAEVALAGHPAPLVHLPNGSVGTLDAPSNLPLGVSPNCPNGFQGREHTIEPGSVLMLYSDGLVDGNSGDPELRAHALLTANHAQADSDLQRLADHILADVSATKEHRDDAVLLLARYEGAGTDDTLRTGSLHIHRRDLQGARAARTFVDHQLSSWGLAELTDTLQLVISEIVTNALIHAGSDVDVRLRAFTDHVRLEVRDFDSNPPVPSPLASSQESNSEAEHGRGLLIVEALAEPWSSSPNGRGKTVSLNMPIPVSDT</sequence>
<dbReference type="InterPro" id="IPR003018">
    <property type="entry name" value="GAF"/>
</dbReference>
<feature type="region of interest" description="Disordered" evidence="2">
    <location>
        <begin position="734"/>
        <end position="756"/>
    </location>
</feature>
<feature type="domain" description="PPM-type phosphatase" evidence="4">
    <location>
        <begin position="400"/>
        <end position="614"/>
    </location>
</feature>
<proteinExistence type="predicted"/>
<dbReference type="InterPro" id="IPR052016">
    <property type="entry name" value="Bact_Sigma-Reg"/>
</dbReference>
<dbReference type="InterPro" id="IPR029016">
    <property type="entry name" value="GAF-like_dom_sf"/>
</dbReference>
<dbReference type="Pfam" id="PF13581">
    <property type="entry name" value="HATPase_c_2"/>
    <property type="match status" value="1"/>
</dbReference>
<feature type="domain" description="GAF" evidence="3">
    <location>
        <begin position="21"/>
        <end position="174"/>
    </location>
</feature>
<evidence type="ECO:0000259" key="4">
    <source>
        <dbReference type="SMART" id="SM00331"/>
    </source>
</evidence>
<dbReference type="SMART" id="SM00065">
    <property type="entry name" value="GAF"/>
    <property type="match status" value="2"/>
</dbReference>
<dbReference type="Gene3D" id="3.60.40.10">
    <property type="entry name" value="PPM-type phosphatase domain"/>
    <property type="match status" value="1"/>
</dbReference>
<comment type="caution">
    <text evidence="5">The sequence shown here is derived from an EMBL/GenBank/DDBJ whole genome shotgun (WGS) entry which is preliminary data.</text>
</comment>
<dbReference type="SUPFAM" id="SSF55874">
    <property type="entry name" value="ATPase domain of HSP90 chaperone/DNA topoisomerase II/histidine kinase"/>
    <property type="match status" value="1"/>
</dbReference>
<dbReference type="SMART" id="SM00331">
    <property type="entry name" value="PP2C_SIG"/>
    <property type="match status" value="1"/>
</dbReference>
<evidence type="ECO:0000259" key="3">
    <source>
        <dbReference type="SMART" id="SM00065"/>
    </source>
</evidence>
<organism evidence="5 6">
    <name type="scientific">Streptomyces siamensis</name>
    <dbReference type="NCBI Taxonomy" id="1274986"/>
    <lineage>
        <taxon>Bacteria</taxon>
        <taxon>Bacillati</taxon>
        <taxon>Actinomycetota</taxon>
        <taxon>Actinomycetes</taxon>
        <taxon>Kitasatosporales</taxon>
        <taxon>Streptomycetaceae</taxon>
        <taxon>Streptomyces</taxon>
    </lineage>
</organism>
<gene>
    <name evidence="5" type="ORF">GCM10023335_55980</name>
</gene>
<dbReference type="InterPro" id="IPR003594">
    <property type="entry name" value="HATPase_dom"/>
</dbReference>
<protein>
    <submittedName>
        <fullName evidence="5">Uncharacterized protein</fullName>
    </submittedName>
</protein>
<keyword evidence="6" id="KW-1185">Reference proteome</keyword>
<dbReference type="PANTHER" id="PTHR43156:SF2">
    <property type="entry name" value="STAGE II SPORULATION PROTEIN E"/>
    <property type="match status" value="1"/>
</dbReference>
<keyword evidence="1" id="KW-0378">Hydrolase</keyword>
<evidence type="ECO:0000313" key="5">
    <source>
        <dbReference type="EMBL" id="GAA5023325.1"/>
    </source>
</evidence>
<dbReference type="PANTHER" id="PTHR43156">
    <property type="entry name" value="STAGE II SPORULATION PROTEIN E-RELATED"/>
    <property type="match status" value="1"/>
</dbReference>
<dbReference type="Pfam" id="PF07228">
    <property type="entry name" value="SpoIIE"/>
    <property type="match status" value="1"/>
</dbReference>
<dbReference type="EMBL" id="BAABKB010000023">
    <property type="protein sequence ID" value="GAA5023325.1"/>
    <property type="molecule type" value="Genomic_DNA"/>
</dbReference>
<dbReference type="SUPFAM" id="SSF81606">
    <property type="entry name" value="PP2C-like"/>
    <property type="match status" value="1"/>
</dbReference>
<dbReference type="InterPro" id="IPR036457">
    <property type="entry name" value="PPM-type-like_dom_sf"/>
</dbReference>
<dbReference type="Gene3D" id="3.30.565.10">
    <property type="entry name" value="Histidine kinase-like ATPase, C-terminal domain"/>
    <property type="match status" value="1"/>
</dbReference>